<reference evidence="1" key="1">
    <citation type="submission" date="2022-03" db="EMBL/GenBank/DDBJ databases">
        <authorList>
            <person name="Sayadi A."/>
        </authorList>
    </citation>
    <scope>NUCLEOTIDE SEQUENCE</scope>
</reference>
<keyword evidence="2" id="KW-1185">Reference proteome</keyword>
<gene>
    <name evidence="1" type="ORF">ACAOBT_LOCUS27194</name>
</gene>
<protein>
    <submittedName>
        <fullName evidence="1">Uncharacterized protein</fullName>
    </submittedName>
</protein>
<comment type="caution">
    <text evidence="1">The sequence shown here is derived from an EMBL/GenBank/DDBJ whole genome shotgun (WGS) entry which is preliminary data.</text>
</comment>
<dbReference type="EMBL" id="CAKOFQ010007531">
    <property type="protein sequence ID" value="CAH2003125.1"/>
    <property type="molecule type" value="Genomic_DNA"/>
</dbReference>
<evidence type="ECO:0000313" key="2">
    <source>
        <dbReference type="Proteomes" id="UP001152888"/>
    </source>
</evidence>
<name>A0A9P0LYE8_ACAOB</name>
<accession>A0A9P0LYE8</accession>
<organism evidence="1 2">
    <name type="scientific">Acanthoscelides obtectus</name>
    <name type="common">Bean weevil</name>
    <name type="synonym">Bruchus obtectus</name>
    <dbReference type="NCBI Taxonomy" id="200917"/>
    <lineage>
        <taxon>Eukaryota</taxon>
        <taxon>Metazoa</taxon>
        <taxon>Ecdysozoa</taxon>
        <taxon>Arthropoda</taxon>
        <taxon>Hexapoda</taxon>
        <taxon>Insecta</taxon>
        <taxon>Pterygota</taxon>
        <taxon>Neoptera</taxon>
        <taxon>Endopterygota</taxon>
        <taxon>Coleoptera</taxon>
        <taxon>Polyphaga</taxon>
        <taxon>Cucujiformia</taxon>
        <taxon>Chrysomeloidea</taxon>
        <taxon>Chrysomelidae</taxon>
        <taxon>Bruchinae</taxon>
        <taxon>Bruchini</taxon>
        <taxon>Acanthoscelides</taxon>
    </lineage>
</organism>
<evidence type="ECO:0000313" key="1">
    <source>
        <dbReference type="EMBL" id="CAH2003125.1"/>
    </source>
</evidence>
<dbReference type="AlphaFoldDB" id="A0A9P0LYE8"/>
<proteinExistence type="predicted"/>
<sequence length="72" mass="8041">MEKALSTEALENGRLSNARANDEIFLYLGSPAASTLFATSTQTFLYHAGLSNLFEELELMPSILEREKDIFL</sequence>
<dbReference type="Proteomes" id="UP001152888">
    <property type="component" value="Unassembled WGS sequence"/>
</dbReference>